<gene>
    <name evidence="1" type="ORF">BJG93_34490</name>
</gene>
<evidence type="ECO:0000313" key="1">
    <source>
        <dbReference type="EMBL" id="APA90227.1"/>
    </source>
</evidence>
<geneLocation type="plasmid" evidence="1 2">
    <name>pl3WSM5005</name>
</geneLocation>
<proteinExistence type="predicted"/>
<sequence length="341" mass="35585">MKTKLSCAVAAIAFGTAATANAAFVVNDDTPSITAANPQGPQRDTTTTLSFNGTRLSRGGKATLDGLASDVVAADSINLTAYAKNRALLANAKRRVATVKDWLVAHGVPDAKVGTYTEVDPSDDAADTDVQISTRSAPRSAPALVTASAAPATLEASAAQQQGQRQQGAGFSDRERLDFARRVMAMAQAKIISGDDAIRLVNEFLNGQGVPTTSQPSAAVAQQPAAAAPPVVGGPIAMAQPAQYPVAQIAAQPQIVPAADVSRAWTLTANRTLRDNLDDWAQQAGYAKPTWSASMRYQITYTSNYSGTFLQVLAQIAQAVPGLDFKVSKAQHTIAVVDAQH</sequence>
<keyword evidence="1" id="KW-0614">Plasmid</keyword>
<name>A0ACA8AX67_9BURK</name>
<keyword evidence="2" id="KW-1185">Reference proteome</keyword>
<protein>
    <submittedName>
        <fullName evidence="1">TcpQ domain-containing protein</fullName>
    </submittedName>
</protein>
<dbReference type="Proteomes" id="UP000179860">
    <property type="component" value="Plasmid pl3WSM5005"/>
</dbReference>
<reference evidence="1" key="2">
    <citation type="submission" date="2021-06" db="EMBL/GenBank/DDBJ databases">
        <authorList>
            <person name="Rogers T.H."/>
            <person name="Ramsay J.P."/>
            <person name="Wang P."/>
            <person name="Terpolilli J."/>
        </authorList>
    </citation>
    <scope>NUCLEOTIDE SEQUENCE</scope>
    <source>
        <strain evidence="1">WSM5005</strain>
        <plasmid evidence="1">pl3WSM5005</plasmid>
    </source>
</reference>
<reference evidence="1" key="1">
    <citation type="submission" date="2016-09" db="EMBL/GenBank/DDBJ databases">
        <title>The Complete Genome of Burkholderia sprentiae wsm5005.</title>
        <authorList>
            <person name="De Meyer S."/>
            <person name="Wang P."/>
            <person name="Terpolilli J."/>
        </authorList>
    </citation>
    <scope>NUCLEOTIDE SEQUENCE</scope>
    <source>
        <strain evidence="1">WSM5005</strain>
        <plasmid evidence="1">pl3WSM5005</plasmid>
    </source>
</reference>
<organism evidence="1 2">
    <name type="scientific">Paraburkholderia sprentiae WSM5005</name>
    <dbReference type="NCBI Taxonomy" id="754502"/>
    <lineage>
        <taxon>Bacteria</taxon>
        <taxon>Pseudomonadati</taxon>
        <taxon>Pseudomonadota</taxon>
        <taxon>Betaproteobacteria</taxon>
        <taxon>Burkholderiales</taxon>
        <taxon>Burkholderiaceae</taxon>
        <taxon>Paraburkholderia</taxon>
    </lineage>
</organism>
<accession>A0ACA8AX67</accession>
<evidence type="ECO:0000313" key="2">
    <source>
        <dbReference type="Proteomes" id="UP000179860"/>
    </source>
</evidence>
<dbReference type="EMBL" id="CP017564">
    <property type="protein sequence ID" value="APA90227.1"/>
    <property type="molecule type" value="Genomic_DNA"/>
</dbReference>